<reference evidence="2 3" key="1">
    <citation type="journal article" date="2018" name="Front. Plant Sci.">
        <title>Red Clover (Trifolium pratense) and Zigzag Clover (T. medium) - A Picture of Genomic Similarities and Differences.</title>
        <authorList>
            <person name="Dluhosova J."/>
            <person name="Istvanek J."/>
            <person name="Nedelnik J."/>
            <person name="Repkova J."/>
        </authorList>
    </citation>
    <scope>NUCLEOTIDE SEQUENCE [LARGE SCALE GENOMIC DNA]</scope>
    <source>
        <strain evidence="3">cv. 10/8</strain>
        <tissue evidence="2">Leaf</tissue>
    </source>
</reference>
<feature type="compositionally biased region" description="Low complexity" evidence="1">
    <location>
        <begin position="1"/>
        <end position="10"/>
    </location>
</feature>
<feature type="compositionally biased region" description="Acidic residues" evidence="1">
    <location>
        <begin position="11"/>
        <end position="21"/>
    </location>
</feature>
<keyword evidence="3" id="KW-1185">Reference proteome</keyword>
<dbReference type="Proteomes" id="UP000265520">
    <property type="component" value="Unassembled WGS sequence"/>
</dbReference>
<feature type="non-terminal residue" evidence="2">
    <location>
        <position position="1"/>
    </location>
</feature>
<feature type="region of interest" description="Disordered" evidence="1">
    <location>
        <begin position="1"/>
        <end position="26"/>
    </location>
</feature>
<name>A0A392PEE5_9FABA</name>
<sequence length="42" mass="4370">PEQISAALVDSDSDASTDDDVCGPTLIDRKNGVSALTFDSQD</sequence>
<evidence type="ECO:0000313" key="2">
    <source>
        <dbReference type="EMBL" id="MCI10473.1"/>
    </source>
</evidence>
<organism evidence="2 3">
    <name type="scientific">Trifolium medium</name>
    <dbReference type="NCBI Taxonomy" id="97028"/>
    <lineage>
        <taxon>Eukaryota</taxon>
        <taxon>Viridiplantae</taxon>
        <taxon>Streptophyta</taxon>
        <taxon>Embryophyta</taxon>
        <taxon>Tracheophyta</taxon>
        <taxon>Spermatophyta</taxon>
        <taxon>Magnoliopsida</taxon>
        <taxon>eudicotyledons</taxon>
        <taxon>Gunneridae</taxon>
        <taxon>Pentapetalae</taxon>
        <taxon>rosids</taxon>
        <taxon>fabids</taxon>
        <taxon>Fabales</taxon>
        <taxon>Fabaceae</taxon>
        <taxon>Papilionoideae</taxon>
        <taxon>50 kb inversion clade</taxon>
        <taxon>NPAAA clade</taxon>
        <taxon>Hologalegina</taxon>
        <taxon>IRL clade</taxon>
        <taxon>Trifolieae</taxon>
        <taxon>Trifolium</taxon>
    </lineage>
</organism>
<evidence type="ECO:0000256" key="1">
    <source>
        <dbReference type="SAM" id="MobiDB-lite"/>
    </source>
</evidence>
<dbReference type="EMBL" id="LXQA010076364">
    <property type="protein sequence ID" value="MCI10473.1"/>
    <property type="molecule type" value="Genomic_DNA"/>
</dbReference>
<proteinExistence type="predicted"/>
<dbReference type="AlphaFoldDB" id="A0A392PEE5"/>
<comment type="caution">
    <text evidence="2">The sequence shown here is derived from an EMBL/GenBank/DDBJ whole genome shotgun (WGS) entry which is preliminary data.</text>
</comment>
<evidence type="ECO:0000313" key="3">
    <source>
        <dbReference type="Proteomes" id="UP000265520"/>
    </source>
</evidence>
<protein>
    <submittedName>
        <fullName evidence="2">Uncharacterized protein</fullName>
    </submittedName>
</protein>
<accession>A0A392PEE5</accession>